<keyword evidence="2" id="KW-1185">Reference proteome</keyword>
<protein>
    <recommendedName>
        <fullName evidence="3">SnoaL-like domain-containing protein</fullName>
    </recommendedName>
</protein>
<name>M3C1T2_SPHMS</name>
<dbReference type="GeneID" id="27899595"/>
<evidence type="ECO:0008006" key="3">
    <source>
        <dbReference type="Google" id="ProtNLM"/>
    </source>
</evidence>
<dbReference type="OMA" id="WGHNYAV"/>
<gene>
    <name evidence="1" type="ORF">SEPMUDRAFT_131968</name>
</gene>
<dbReference type="RefSeq" id="XP_016762392.1">
    <property type="nucleotide sequence ID" value="XM_016902458.1"/>
</dbReference>
<reference evidence="1 2" key="1">
    <citation type="journal article" date="2012" name="PLoS Pathog.">
        <title>Diverse lifestyles and strategies of plant pathogenesis encoded in the genomes of eighteen Dothideomycetes fungi.</title>
        <authorList>
            <person name="Ohm R.A."/>
            <person name="Feau N."/>
            <person name="Henrissat B."/>
            <person name="Schoch C.L."/>
            <person name="Horwitz B.A."/>
            <person name="Barry K.W."/>
            <person name="Condon B.J."/>
            <person name="Copeland A.C."/>
            <person name="Dhillon B."/>
            <person name="Glaser F."/>
            <person name="Hesse C.N."/>
            <person name="Kosti I."/>
            <person name="LaButti K."/>
            <person name="Lindquist E.A."/>
            <person name="Lucas S."/>
            <person name="Salamov A.A."/>
            <person name="Bradshaw R.E."/>
            <person name="Ciuffetti L."/>
            <person name="Hamelin R.C."/>
            <person name="Kema G.H.J."/>
            <person name="Lawrence C."/>
            <person name="Scott J.A."/>
            <person name="Spatafora J.W."/>
            <person name="Turgeon B.G."/>
            <person name="de Wit P.J.G.M."/>
            <person name="Zhong S."/>
            <person name="Goodwin S.B."/>
            <person name="Grigoriev I.V."/>
        </authorList>
    </citation>
    <scope>NUCLEOTIDE SEQUENCE [LARGE SCALE GENOMIC DNA]</scope>
    <source>
        <strain evidence="1 2">SO2202</strain>
    </source>
</reference>
<dbReference type="AlphaFoldDB" id="M3C1T2"/>
<sequence>MPATTTPLLPPSEAEDIIYSKLSTTARAFIEATNSATPRDNNPDYDLLRSFCAPHFRISWAPKLFARNSPVLGAPKDIDGFCNHIKDMSANLSVWAILVQDVLVDVKQRTVVVRADFWMLPGDGGDKVQNDIVFFLRCDESGEKIVDCCEYVDPFASQQIRERISAKAWKGNAVSEPVNGTNDVDGAIR</sequence>
<dbReference type="Gene3D" id="3.10.450.50">
    <property type="match status" value="1"/>
</dbReference>
<accession>M3C1T2</accession>
<organism evidence="1 2">
    <name type="scientific">Sphaerulina musiva (strain SO2202)</name>
    <name type="common">Poplar stem canker fungus</name>
    <name type="synonym">Septoria musiva</name>
    <dbReference type="NCBI Taxonomy" id="692275"/>
    <lineage>
        <taxon>Eukaryota</taxon>
        <taxon>Fungi</taxon>
        <taxon>Dikarya</taxon>
        <taxon>Ascomycota</taxon>
        <taxon>Pezizomycotina</taxon>
        <taxon>Dothideomycetes</taxon>
        <taxon>Dothideomycetidae</taxon>
        <taxon>Mycosphaerellales</taxon>
        <taxon>Mycosphaerellaceae</taxon>
        <taxon>Sphaerulina</taxon>
    </lineage>
</organism>
<dbReference type="EMBL" id="KB456262">
    <property type="protein sequence ID" value="EMF14271.1"/>
    <property type="molecule type" value="Genomic_DNA"/>
</dbReference>
<dbReference type="Proteomes" id="UP000016931">
    <property type="component" value="Unassembled WGS sequence"/>
</dbReference>
<dbReference type="eggNOG" id="ENOG502SUWJ">
    <property type="taxonomic scope" value="Eukaryota"/>
</dbReference>
<evidence type="ECO:0000313" key="1">
    <source>
        <dbReference type="EMBL" id="EMF14271.1"/>
    </source>
</evidence>
<dbReference type="HOGENOM" id="CLU_128883_0_0_1"/>
<dbReference type="SUPFAM" id="SSF54427">
    <property type="entry name" value="NTF2-like"/>
    <property type="match status" value="1"/>
</dbReference>
<dbReference type="InterPro" id="IPR032710">
    <property type="entry name" value="NTF2-like_dom_sf"/>
</dbReference>
<proteinExistence type="predicted"/>
<evidence type="ECO:0000313" key="2">
    <source>
        <dbReference type="Proteomes" id="UP000016931"/>
    </source>
</evidence>
<dbReference type="OrthoDB" id="414540at2759"/>